<dbReference type="AlphaFoldDB" id="A0A510V905"/>
<dbReference type="EMBL" id="BJUB01000015">
    <property type="protein sequence ID" value="GEK23348.1"/>
    <property type="molecule type" value="Genomic_DNA"/>
</dbReference>
<name>A0A510V905_9CELL</name>
<keyword evidence="1" id="KW-0472">Membrane</keyword>
<sequence length="493" mass="51466">MAATVARAHLAPVELDDEQEAPVEPAGRRPTWLRQHAGRVAGAGAAVLLGLVGLQVVLDAHERDRLEYLADVPGVLSPLQDAPGALRTWTPSAGSLVAEDAAGHWAIGARYHLGGVDLRGTDPDTGDVLWSVPFSLENAQPPGGRQEFPSVWVRCTTTTSGHGPRAVCAADVSPAPSAGAVTPLLVLDPETGSILADLSLERGSLWTATGAHLVVAAPQRDDAGGVRWTLTATDPATGDVQWRRRTPLVPEVHAVRLGDRVVRSEADLTSDDDRVLLTDSGHAWLFGADGEPRGDVTVETDGWAELARAGTLVWAPWQAFAVPAGVLVTRDGTRTAVGERPARLAVDDGSADDVVLLSDDEGAGEATLVGRDATSGEELWRLGGTSGEPLLVDGVVHVAQGRDVRAVDARTGGTRWLAHVGAPPVYLGTDGSLVVVVTADRTLRGLGRADGRLASVADVARHLARDPGGVDQVSEYAGRLLVRFRDGSGVLVG</sequence>
<dbReference type="Proteomes" id="UP000321118">
    <property type="component" value="Unassembled WGS sequence"/>
</dbReference>
<reference evidence="2 3" key="1">
    <citation type="submission" date="2019-07" db="EMBL/GenBank/DDBJ databases">
        <title>Whole genome shotgun sequence of Cellulomonas xylanilytica NBRC 101102.</title>
        <authorList>
            <person name="Hosoyama A."/>
            <person name="Uohara A."/>
            <person name="Ohji S."/>
            <person name="Ichikawa N."/>
        </authorList>
    </citation>
    <scope>NUCLEOTIDE SEQUENCE [LARGE SCALE GENOMIC DNA]</scope>
    <source>
        <strain evidence="2 3">NBRC 101102</strain>
    </source>
</reference>
<dbReference type="SUPFAM" id="SSF50998">
    <property type="entry name" value="Quinoprotein alcohol dehydrogenase-like"/>
    <property type="match status" value="1"/>
</dbReference>
<keyword evidence="3" id="KW-1185">Reference proteome</keyword>
<dbReference type="OrthoDB" id="5149466at2"/>
<protein>
    <submittedName>
        <fullName evidence="2">Uncharacterized protein</fullName>
    </submittedName>
</protein>
<evidence type="ECO:0000313" key="2">
    <source>
        <dbReference type="EMBL" id="GEK23348.1"/>
    </source>
</evidence>
<comment type="caution">
    <text evidence="2">The sequence shown here is derived from an EMBL/GenBank/DDBJ whole genome shotgun (WGS) entry which is preliminary data.</text>
</comment>
<organism evidence="2 3">
    <name type="scientific">Cellulomonas xylanilytica</name>
    <dbReference type="NCBI Taxonomy" id="233583"/>
    <lineage>
        <taxon>Bacteria</taxon>
        <taxon>Bacillati</taxon>
        <taxon>Actinomycetota</taxon>
        <taxon>Actinomycetes</taxon>
        <taxon>Micrococcales</taxon>
        <taxon>Cellulomonadaceae</taxon>
        <taxon>Cellulomonas</taxon>
    </lineage>
</organism>
<keyword evidence="1" id="KW-0812">Transmembrane</keyword>
<dbReference type="Gene3D" id="2.130.10.10">
    <property type="entry name" value="YVTN repeat-like/Quinoprotein amine dehydrogenase"/>
    <property type="match status" value="1"/>
</dbReference>
<gene>
    <name evidence="2" type="ORF">CXY01_38680</name>
</gene>
<proteinExistence type="predicted"/>
<feature type="transmembrane region" description="Helical" evidence="1">
    <location>
        <begin position="37"/>
        <end position="58"/>
    </location>
</feature>
<dbReference type="InterPro" id="IPR011047">
    <property type="entry name" value="Quinoprotein_ADH-like_sf"/>
</dbReference>
<dbReference type="RefSeq" id="WP_146931035.1">
    <property type="nucleotide sequence ID" value="NZ_BJUB01000015.1"/>
</dbReference>
<dbReference type="InterPro" id="IPR015943">
    <property type="entry name" value="WD40/YVTN_repeat-like_dom_sf"/>
</dbReference>
<evidence type="ECO:0000256" key="1">
    <source>
        <dbReference type="SAM" id="Phobius"/>
    </source>
</evidence>
<accession>A0A510V905</accession>
<evidence type="ECO:0000313" key="3">
    <source>
        <dbReference type="Proteomes" id="UP000321118"/>
    </source>
</evidence>
<keyword evidence="1" id="KW-1133">Transmembrane helix</keyword>